<keyword evidence="11" id="KW-1185">Reference proteome</keyword>
<dbReference type="Gene3D" id="1.20.1560.10">
    <property type="entry name" value="ABC transporter type 1, transmembrane domain"/>
    <property type="match status" value="1"/>
</dbReference>
<feature type="transmembrane region" description="Helical" evidence="7">
    <location>
        <begin position="234"/>
        <end position="255"/>
    </location>
</feature>
<evidence type="ECO:0000256" key="7">
    <source>
        <dbReference type="SAM" id="Phobius"/>
    </source>
</evidence>
<dbReference type="EMBL" id="MQSV01000007">
    <property type="protein sequence ID" value="OKL45952.1"/>
    <property type="molecule type" value="Genomic_DNA"/>
</dbReference>
<protein>
    <submittedName>
        <fullName evidence="10">Thiol reductant ABC exporter subunit CydD</fullName>
    </submittedName>
</protein>
<dbReference type="InterPro" id="IPR039421">
    <property type="entry name" value="Type_1_exporter"/>
</dbReference>
<dbReference type="Pfam" id="PF00664">
    <property type="entry name" value="ABC_membrane"/>
    <property type="match status" value="1"/>
</dbReference>
<feature type="transmembrane region" description="Helical" evidence="7">
    <location>
        <begin position="56"/>
        <end position="72"/>
    </location>
</feature>
<dbReference type="Pfam" id="PF00005">
    <property type="entry name" value="ABC_tran"/>
    <property type="match status" value="1"/>
</dbReference>
<dbReference type="PANTHER" id="PTHR24221">
    <property type="entry name" value="ATP-BINDING CASSETTE SUB-FAMILY B"/>
    <property type="match status" value="1"/>
</dbReference>
<dbReference type="SUPFAM" id="SSF52540">
    <property type="entry name" value="P-loop containing nucleoside triphosphate hydrolases"/>
    <property type="match status" value="1"/>
</dbReference>
<dbReference type="CDD" id="cd03228">
    <property type="entry name" value="ABCC_MRP_Like"/>
    <property type="match status" value="1"/>
</dbReference>
<feature type="domain" description="ABC transporter" evidence="8">
    <location>
        <begin position="328"/>
        <end position="577"/>
    </location>
</feature>
<comment type="caution">
    <text evidence="10">The sequence shown here is derived from an EMBL/GenBank/DDBJ whole genome shotgun (WGS) entry which is preliminary data.</text>
</comment>
<feature type="transmembrane region" description="Helical" evidence="7">
    <location>
        <begin position="12"/>
        <end position="36"/>
    </location>
</feature>
<dbReference type="PANTHER" id="PTHR24221:SF590">
    <property type="entry name" value="COMPONENT LINKED WITH THE ASSEMBLY OF CYTOCHROME' TRANSPORT TRANSMEMBRANE ATP-BINDING PROTEIN ABC TRANSPORTER CYDD-RELATED"/>
    <property type="match status" value="1"/>
</dbReference>
<feature type="domain" description="ABC transmembrane type-1" evidence="9">
    <location>
        <begin position="12"/>
        <end position="297"/>
    </location>
</feature>
<organism evidence="10 11">
    <name type="scientific">Boudabousia liubingyangii</name>
    <dbReference type="NCBI Taxonomy" id="1921764"/>
    <lineage>
        <taxon>Bacteria</taxon>
        <taxon>Bacillati</taxon>
        <taxon>Actinomycetota</taxon>
        <taxon>Actinomycetes</taxon>
        <taxon>Actinomycetales</taxon>
        <taxon>Actinomycetaceae</taxon>
        <taxon>Boudabousia</taxon>
    </lineage>
</organism>
<evidence type="ECO:0000313" key="11">
    <source>
        <dbReference type="Proteomes" id="UP000186785"/>
    </source>
</evidence>
<dbReference type="Gene3D" id="3.40.50.300">
    <property type="entry name" value="P-loop containing nucleotide triphosphate hydrolases"/>
    <property type="match status" value="1"/>
</dbReference>
<keyword evidence="6 7" id="KW-0472">Membrane</keyword>
<evidence type="ECO:0000259" key="8">
    <source>
        <dbReference type="PROSITE" id="PS50893"/>
    </source>
</evidence>
<keyword evidence="5 7" id="KW-1133">Transmembrane helix</keyword>
<dbReference type="PROSITE" id="PS50929">
    <property type="entry name" value="ABC_TM1F"/>
    <property type="match status" value="1"/>
</dbReference>
<dbReference type="GO" id="GO:0016887">
    <property type="term" value="F:ATP hydrolysis activity"/>
    <property type="evidence" value="ECO:0007669"/>
    <property type="project" value="InterPro"/>
</dbReference>
<comment type="subcellular location">
    <subcellularLocation>
        <location evidence="1">Cell membrane</location>
        <topology evidence="1">Multi-pass membrane protein</topology>
    </subcellularLocation>
</comment>
<dbReference type="SMART" id="SM00382">
    <property type="entry name" value="AAA"/>
    <property type="match status" value="1"/>
</dbReference>
<name>A0A1Q5PJ88_9ACTO</name>
<evidence type="ECO:0000256" key="2">
    <source>
        <dbReference type="ARBA" id="ARBA00022692"/>
    </source>
</evidence>
<keyword evidence="2 7" id="KW-0812">Transmembrane</keyword>
<dbReference type="GO" id="GO:0140359">
    <property type="term" value="F:ABC-type transporter activity"/>
    <property type="evidence" value="ECO:0007669"/>
    <property type="project" value="InterPro"/>
</dbReference>
<evidence type="ECO:0000256" key="3">
    <source>
        <dbReference type="ARBA" id="ARBA00022741"/>
    </source>
</evidence>
<dbReference type="InterPro" id="IPR003439">
    <property type="entry name" value="ABC_transporter-like_ATP-bd"/>
</dbReference>
<dbReference type="GO" id="GO:0005524">
    <property type="term" value="F:ATP binding"/>
    <property type="evidence" value="ECO:0007669"/>
    <property type="project" value="UniProtKB-KW"/>
</dbReference>
<dbReference type="GO" id="GO:0042883">
    <property type="term" value="P:cysteine transport"/>
    <property type="evidence" value="ECO:0007669"/>
    <property type="project" value="InterPro"/>
</dbReference>
<evidence type="ECO:0000256" key="4">
    <source>
        <dbReference type="ARBA" id="ARBA00022840"/>
    </source>
</evidence>
<keyword evidence="4" id="KW-0067">ATP-binding</keyword>
<dbReference type="CDD" id="cd18584">
    <property type="entry name" value="ABC_6TM_AarD_CydD"/>
    <property type="match status" value="1"/>
</dbReference>
<evidence type="ECO:0000259" key="9">
    <source>
        <dbReference type="PROSITE" id="PS50929"/>
    </source>
</evidence>
<accession>A0A1Q5PJ88</accession>
<gene>
    <name evidence="10" type="ORF">BSR29_08180</name>
</gene>
<dbReference type="SUPFAM" id="SSF90123">
    <property type="entry name" value="ABC transporter transmembrane region"/>
    <property type="match status" value="1"/>
</dbReference>
<dbReference type="Proteomes" id="UP000186785">
    <property type="component" value="Unassembled WGS sequence"/>
</dbReference>
<dbReference type="InterPro" id="IPR011527">
    <property type="entry name" value="ABC1_TM_dom"/>
</dbReference>
<dbReference type="STRING" id="1921764.BSR28_04650"/>
<evidence type="ECO:0000256" key="5">
    <source>
        <dbReference type="ARBA" id="ARBA00022989"/>
    </source>
</evidence>
<feature type="transmembrane region" description="Helical" evidence="7">
    <location>
        <begin position="156"/>
        <end position="175"/>
    </location>
</feature>
<dbReference type="GO" id="GO:0005886">
    <property type="term" value="C:plasma membrane"/>
    <property type="evidence" value="ECO:0007669"/>
    <property type="project" value="UniProtKB-SubCell"/>
</dbReference>
<dbReference type="InterPro" id="IPR036640">
    <property type="entry name" value="ABC1_TM_sf"/>
</dbReference>
<dbReference type="NCBIfam" id="TIGR02857">
    <property type="entry name" value="CydD"/>
    <property type="match status" value="1"/>
</dbReference>
<dbReference type="InterPro" id="IPR014216">
    <property type="entry name" value="ABC_transptr_CydD"/>
</dbReference>
<sequence>MKYAGAARRYVIIISIIGFITALLVIAQIISLSFFISPIVDGKMTLGERLARPLPFIVLACVLVIRAALVYYRESLGHRAAAEVIIELRKQVIESAKTQGTRWAAKNGPHTVSLVTRGLDALTPYFVRYLPQLILSSTVTPLTLVVMAYFDLLSAVTALISIPLIPIFMIIVGRLTQEFSDHKLKTMEKLGSQVLDLLSGLVTLRALGRAKGPEKQIRKIGDDYNASTMATLRLAFLSGAILEFIATLSVAVVAVGVGFRLVSGSLSLSTGLIVIMLAPEVYQPLRQVGFQFHASADGVSAFNAALKIIESAKQDQGQTKVDFSGRDIKLDKVSIVARGRYAPFQASGLIRSGKITALSGPSGIGKSSLTMAILGLQEITEGRIVLQDGHSPAVDLSTCSADEKLASSTWIAQQPLLFPGTILSNVLLGSGIYAESYSALPKAEQSKLLSAAKQIGFDQVVEHFPSGWDTPLGAGGIGLSVGQRQRLALTRALLNPKSLVILDEPTAHLDAPSEDNIAVALNSLAEAGAIVLVIAHRKSLLKLANDVIVLEDHVFDQSELEAALIETEETEPDQAPEFNTFFTQGGEL</sequence>
<proteinExistence type="predicted"/>
<dbReference type="InterPro" id="IPR027417">
    <property type="entry name" value="P-loop_NTPase"/>
</dbReference>
<evidence type="ECO:0000256" key="1">
    <source>
        <dbReference type="ARBA" id="ARBA00004651"/>
    </source>
</evidence>
<reference evidence="10 11" key="1">
    <citation type="submission" date="2016-11" db="EMBL/GenBank/DDBJ databases">
        <title>Actinomyces gypaetusis sp. nov. isolated from the vulture Gypaetus barbatus in Qinghai Tibet Plateau China.</title>
        <authorList>
            <person name="Meng X."/>
        </authorList>
    </citation>
    <scope>NUCLEOTIDE SEQUENCE [LARGE SCALE GENOMIC DNA]</scope>
    <source>
        <strain evidence="10 11">VUL4_2</strain>
    </source>
</reference>
<dbReference type="PROSITE" id="PS50893">
    <property type="entry name" value="ABC_TRANSPORTER_2"/>
    <property type="match status" value="1"/>
</dbReference>
<evidence type="ECO:0000256" key="6">
    <source>
        <dbReference type="ARBA" id="ARBA00023136"/>
    </source>
</evidence>
<evidence type="ECO:0000313" key="10">
    <source>
        <dbReference type="EMBL" id="OKL45952.1"/>
    </source>
</evidence>
<keyword evidence="3" id="KW-0547">Nucleotide-binding</keyword>
<dbReference type="AlphaFoldDB" id="A0A1Q5PJ88"/>
<feature type="transmembrane region" description="Helical" evidence="7">
    <location>
        <begin position="133"/>
        <end position="150"/>
    </location>
</feature>
<dbReference type="InterPro" id="IPR003593">
    <property type="entry name" value="AAA+_ATPase"/>
</dbReference>